<keyword evidence="4" id="KW-0012">Acyltransferase</keyword>
<evidence type="ECO:0000256" key="4">
    <source>
        <dbReference type="ARBA" id="ARBA00023315"/>
    </source>
</evidence>
<dbReference type="Proteomes" id="UP000176992">
    <property type="component" value="Unassembled WGS sequence"/>
</dbReference>
<dbReference type="NCBIfam" id="TIGR01575">
    <property type="entry name" value="rimI"/>
    <property type="match status" value="1"/>
</dbReference>
<name>A0A1F5YDN8_9BACT</name>
<comment type="caution">
    <text evidence="6">The sequence shown here is derived from an EMBL/GenBank/DDBJ whole genome shotgun (WGS) entry which is preliminary data.</text>
</comment>
<dbReference type="InterPro" id="IPR016181">
    <property type="entry name" value="Acyl_CoA_acyltransferase"/>
</dbReference>
<dbReference type="InterPro" id="IPR006464">
    <property type="entry name" value="AcTrfase_RimI/Ard1"/>
</dbReference>
<sequence length="157" mass="17796">MNGIAPAPKKNSPVKIFPLAEEHLDAVLAIEKRAFTEPWRREDFQRLTDNPEAISLAALDEGRVVGYSCCWTVIETAELGNLAVEPEFQGRGVARALLEATIKACRKKMIAMLFLEVRCSNRRAIELYERYGFVRIGLRRGYYTHPVEDALIMKLSL</sequence>
<feature type="domain" description="N-acetyltransferase" evidence="5">
    <location>
        <begin position="14"/>
        <end position="157"/>
    </location>
</feature>
<organism evidence="6 7">
    <name type="scientific">Candidatus Glassbacteria bacterium GWA2_58_10</name>
    <dbReference type="NCBI Taxonomy" id="1817865"/>
    <lineage>
        <taxon>Bacteria</taxon>
        <taxon>Candidatus Glassiibacteriota</taxon>
    </lineage>
</organism>
<dbReference type="Gene3D" id="3.40.630.30">
    <property type="match status" value="1"/>
</dbReference>
<dbReference type="AlphaFoldDB" id="A0A1F5YDN8"/>
<protein>
    <submittedName>
        <fullName evidence="6">Ribosomal-protein-alanine N-acetyltransferase</fullName>
    </submittedName>
</protein>
<evidence type="ECO:0000313" key="7">
    <source>
        <dbReference type="Proteomes" id="UP000176992"/>
    </source>
</evidence>
<accession>A0A1F5YDN8</accession>
<dbReference type="PROSITE" id="PS51186">
    <property type="entry name" value="GNAT"/>
    <property type="match status" value="1"/>
</dbReference>
<evidence type="ECO:0000313" key="6">
    <source>
        <dbReference type="EMBL" id="OGF98298.1"/>
    </source>
</evidence>
<evidence type="ECO:0000256" key="2">
    <source>
        <dbReference type="ARBA" id="ARBA00022490"/>
    </source>
</evidence>
<evidence type="ECO:0000256" key="3">
    <source>
        <dbReference type="ARBA" id="ARBA00022679"/>
    </source>
</evidence>
<comment type="similarity">
    <text evidence="1">Belongs to the acetyltransferase family. RimI subfamily.</text>
</comment>
<dbReference type="PANTHER" id="PTHR43420:SF44">
    <property type="entry name" value="ACETYLTRANSFERASE YPEA"/>
    <property type="match status" value="1"/>
</dbReference>
<evidence type="ECO:0000259" key="5">
    <source>
        <dbReference type="PROSITE" id="PS51186"/>
    </source>
</evidence>
<dbReference type="CDD" id="cd04301">
    <property type="entry name" value="NAT_SF"/>
    <property type="match status" value="1"/>
</dbReference>
<gene>
    <name evidence="6" type="ORF">A2Z86_04305</name>
</gene>
<keyword evidence="3 6" id="KW-0808">Transferase</keyword>
<dbReference type="Pfam" id="PF00583">
    <property type="entry name" value="Acetyltransf_1"/>
    <property type="match status" value="1"/>
</dbReference>
<dbReference type="PANTHER" id="PTHR43420">
    <property type="entry name" value="ACETYLTRANSFERASE"/>
    <property type="match status" value="1"/>
</dbReference>
<dbReference type="InterPro" id="IPR050680">
    <property type="entry name" value="YpeA/RimI_acetyltransf"/>
</dbReference>
<dbReference type="GO" id="GO:0008080">
    <property type="term" value="F:N-acetyltransferase activity"/>
    <property type="evidence" value="ECO:0007669"/>
    <property type="project" value="InterPro"/>
</dbReference>
<keyword evidence="2" id="KW-0963">Cytoplasm</keyword>
<dbReference type="SUPFAM" id="SSF55729">
    <property type="entry name" value="Acyl-CoA N-acyltransferases (Nat)"/>
    <property type="match status" value="1"/>
</dbReference>
<proteinExistence type="inferred from homology"/>
<evidence type="ECO:0000256" key="1">
    <source>
        <dbReference type="ARBA" id="ARBA00005395"/>
    </source>
</evidence>
<dbReference type="InterPro" id="IPR000182">
    <property type="entry name" value="GNAT_dom"/>
</dbReference>
<reference evidence="6 7" key="1">
    <citation type="journal article" date="2016" name="Nat. Commun.">
        <title>Thousands of microbial genomes shed light on interconnected biogeochemical processes in an aquifer system.</title>
        <authorList>
            <person name="Anantharaman K."/>
            <person name="Brown C.T."/>
            <person name="Hug L.A."/>
            <person name="Sharon I."/>
            <person name="Castelle C.J."/>
            <person name="Probst A.J."/>
            <person name="Thomas B.C."/>
            <person name="Singh A."/>
            <person name="Wilkins M.J."/>
            <person name="Karaoz U."/>
            <person name="Brodie E.L."/>
            <person name="Williams K.H."/>
            <person name="Hubbard S.S."/>
            <person name="Banfield J.F."/>
        </authorList>
    </citation>
    <scope>NUCLEOTIDE SEQUENCE [LARGE SCALE GENOMIC DNA]</scope>
</reference>
<dbReference type="EMBL" id="MFIV01000131">
    <property type="protein sequence ID" value="OGF98298.1"/>
    <property type="molecule type" value="Genomic_DNA"/>
</dbReference>